<dbReference type="InterPro" id="IPR016163">
    <property type="entry name" value="Ald_DH_C"/>
</dbReference>
<dbReference type="InterPro" id="IPR015590">
    <property type="entry name" value="Aldehyde_DH_dom"/>
</dbReference>
<feature type="domain" description="Aldehyde dehydrogenase" evidence="1">
    <location>
        <begin position="17"/>
        <end position="56"/>
    </location>
</feature>
<name>A0A5N5E7E7_RHOER</name>
<proteinExistence type="predicted"/>
<dbReference type="AlphaFoldDB" id="A0A5N5E7E7"/>
<evidence type="ECO:0000313" key="2">
    <source>
        <dbReference type="EMBL" id="KAB2585172.1"/>
    </source>
</evidence>
<protein>
    <recommendedName>
        <fullName evidence="1">Aldehyde dehydrogenase domain-containing protein</fullName>
    </recommendedName>
</protein>
<dbReference type="InterPro" id="IPR016161">
    <property type="entry name" value="Ald_DH/histidinol_DH"/>
</dbReference>
<sequence length="124" mass="13789">MFPERGIQARNDNANLESLDDAIEIANGTDFGLAAGIFTRGHLHCISIAHRLETSTRAWSIRSTDTRTPAAAAKAAPRTPCTCWRSSRSAYRWSFPCNYIRKPGDTCRVHVFPNDPEGTRHDST</sequence>
<comment type="caution">
    <text evidence="2">The sequence shown here is derived from an EMBL/GenBank/DDBJ whole genome shotgun (WGS) entry which is preliminary data.</text>
</comment>
<organism evidence="2 3">
    <name type="scientific">Rhodococcus erythropolis</name>
    <name type="common">Arthrobacter picolinophilus</name>
    <dbReference type="NCBI Taxonomy" id="1833"/>
    <lineage>
        <taxon>Bacteria</taxon>
        <taxon>Bacillati</taxon>
        <taxon>Actinomycetota</taxon>
        <taxon>Actinomycetes</taxon>
        <taxon>Mycobacteriales</taxon>
        <taxon>Nocardiaceae</taxon>
        <taxon>Rhodococcus</taxon>
        <taxon>Rhodococcus erythropolis group</taxon>
    </lineage>
</organism>
<dbReference type="GO" id="GO:0016620">
    <property type="term" value="F:oxidoreductase activity, acting on the aldehyde or oxo group of donors, NAD or NADP as acceptor"/>
    <property type="evidence" value="ECO:0007669"/>
    <property type="project" value="InterPro"/>
</dbReference>
<reference evidence="2 3" key="1">
    <citation type="journal article" date="2017" name="Poromechanics V (2013)">
        <title>Genomic Characterization of the Arsenic-Tolerant Actinobacterium, &lt;i&gt;Rhodococcus erythropolis&lt;/i&gt; S43.</title>
        <authorList>
            <person name="Retamal-Morales G."/>
            <person name="Mehnert M."/>
            <person name="Schwabe R."/>
            <person name="Tischler D."/>
            <person name="Schloemann M."/>
            <person name="Levican G.J."/>
        </authorList>
    </citation>
    <scope>NUCLEOTIDE SEQUENCE [LARGE SCALE GENOMIC DNA]</scope>
    <source>
        <strain evidence="2 3">S43</strain>
    </source>
</reference>
<gene>
    <name evidence="2" type="ORF">BS297_11695</name>
</gene>
<dbReference type="Pfam" id="PF00171">
    <property type="entry name" value="Aldedh"/>
    <property type="match status" value="1"/>
</dbReference>
<dbReference type="EMBL" id="MRBO01000357">
    <property type="protein sequence ID" value="KAB2585172.1"/>
    <property type="molecule type" value="Genomic_DNA"/>
</dbReference>
<dbReference type="Proteomes" id="UP000325576">
    <property type="component" value="Unassembled WGS sequence"/>
</dbReference>
<dbReference type="SUPFAM" id="SSF53720">
    <property type="entry name" value="ALDH-like"/>
    <property type="match status" value="1"/>
</dbReference>
<accession>A0A5N5E7E7</accession>
<evidence type="ECO:0000259" key="1">
    <source>
        <dbReference type="Pfam" id="PF00171"/>
    </source>
</evidence>
<dbReference type="Gene3D" id="3.40.309.10">
    <property type="entry name" value="Aldehyde Dehydrogenase, Chain A, domain 2"/>
    <property type="match status" value="1"/>
</dbReference>
<evidence type="ECO:0000313" key="3">
    <source>
        <dbReference type="Proteomes" id="UP000325576"/>
    </source>
</evidence>